<protein>
    <submittedName>
        <fullName evidence="1">UPF0271 protein</fullName>
    </submittedName>
</protein>
<proteinExistence type="predicted"/>
<comment type="caution">
    <text evidence="1">The sequence shown here is derived from an EMBL/GenBank/DDBJ whole genome shotgun (WGS) entry which is preliminary data.</text>
</comment>
<sequence length="246" mass="26053">MEINADAGESFGRWTLGDQEALFAHIDAVNVACGFHAGDPTTMRKTVEQAIAHDLSLGAHPGYQDLLGFGRRAIPMPADALVDLVLYQVGAFAAIVRERGGELRHVKPHGSLYRTISIDRGVADAVGRGLTRSFPGLPVYLAPGIGADELEAAGCTVVRENAVDLEFDDDGMNVIEPVPQPKDPITVARQAVRIVQGHVQTNTGGTVPMNIESMCVHGDRANAPEIAAAVRRAISDAGHAVGPRAR</sequence>
<dbReference type="Gene3D" id="3.20.20.370">
    <property type="entry name" value="Glycoside hydrolase/deacetylase"/>
    <property type="match status" value="1"/>
</dbReference>
<dbReference type="PANTHER" id="PTHR30292">
    <property type="entry name" value="UNCHARACTERIZED PROTEIN YBGL-RELATED"/>
    <property type="match status" value="1"/>
</dbReference>
<name>A0A839E3U4_9MICO</name>
<accession>A0A839E3U4</accession>
<dbReference type="SUPFAM" id="SSF88713">
    <property type="entry name" value="Glycoside hydrolase/deacetylase"/>
    <property type="match status" value="1"/>
</dbReference>
<gene>
    <name evidence="1" type="ORF">FHX53_000934</name>
</gene>
<dbReference type="InterPro" id="IPR005501">
    <property type="entry name" value="LamB/YcsF/PxpA-like"/>
</dbReference>
<dbReference type="CDD" id="cd10787">
    <property type="entry name" value="LamB_YcsF_like"/>
    <property type="match status" value="1"/>
</dbReference>
<evidence type="ECO:0000313" key="1">
    <source>
        <dbReference type="EMBL" id="MBA8847349.1"/>
    </source>
</evidence>
<dbReference type="EMBL" id="JACGWX010000002">
    <property type="protein sequence ID" value="MBA8847349.1"/>
    <property type="molecule type" value="Genomic_DNA"/>
</dbReference>
<dbReference type="GO" id="GO:0005975">
    <property type="term" value="P:carbohydrate metabolic process"/>
    <property type="evidence" value="ECO:0007669"/>
    <property type="project" value="InterPro"/>
</dbReference>
<evidence type="ECO:0000313" key="2">
    <source>
        <dbReference type="Proteomes" id="UP000585905"/>
    </source>
</evidence>
<dbReference type="Proteomes" id="UP000585905">
    <property type="component" value="Unassembled WGS sequence"/>
</dbReference>
<dbReference type="NCBIfam" id="NF003814">
    <property type="entry name" value="PRK05406.1-3"/>
    <property type="match status" value="1"/>
</dbReference>
<dbReference type="Pfam" id="PF03746">
    <property type="entry name" value="LamB_YcsF"/>
    <property type="match status" value="1"/>
</dbReference>
<dbReference type="RefSeq" id="WP_220476205.1">
    <property type="nucleotide sequence ID" value="NZ_BAAAOV010000013.1"/>
</dbReference>
<reference evidence="1 2" key="1">
    <citation type="submission" date="2020-07" db="EMBL/GenBank/DDBJ databases">
        <title>Sequencing the genomes of 1000 actinobacteria strains.</title>
        <authorList>
            <person name="Klenk H.-P."/>
        </authorList>
    </citation>
    <scope>NUCLEOTIDE SEQUENCE [LARGE SCALE GENOMIC DNA]</scope>
    <source>
        <strain evidence="1 2">DSM 19663</strain>
    </source>
</reference>
<dbReference type="InterPro" id="IPR011330">
    <property type="entry name" value="Glyco_hydro/deAcase_b/a-brl"/>
</dbReference>
<keyword evidence="2" id="KW-1185">Reference proteome</keyword>
<organism evidence="1 2">
    <name type="scientific">Microcella alkalica</name>
    <dbReference type="NCBI Taxonomy" id="355930"/>
    <lineage>
        <taxon>Bacteria</taxon>
        <taxon>Bacillati</taxon>
        <taxon>Actinomycetota</taxon>
        <taxon>Actinomycetes</taxon>
        <taxon>Micrococcales</taxon>
        <taxon>Microbacteriaceae</taxon>
        <taxon>Microcella</taxon>
    </lineage>
</organism>
<dbReference type="AlphaFoldDB" id="A0A839E3U4"/>
<dbReference type="PANTHER" id="PTHR30292:SF0">
    <property type="entry name" value="5-OXOPROLINASE SUBUNIT A"/>
    <property type="match status" value="1"/>
</dbReference>